<dbReference type="CDD" id="cd06225">
    <property type="entry name" value="HAMP"/>
    <property type="match status" value="1"/>
</dbReference>
<dbReference type="SUPFAM" id="SSF58104">
    <property type="entry name" value="Methyl-accepting chemotaxis protein (MCP) signaling domain"/>
    <property type="match status" value="1"/>
</dbReference>
<protein>
    <submittedName>
        <fullName evidence="16">Chemotaxis protein</fullName>
    </submittedName>
</protein>
<dbReference type="PANTHER" id="PTHR32089:SF119">
    <property type="entry name" value="METHYL-ACCEPTING CHEMOTAXIS PROTEIN CTPL"/>
    <property type="match status" value="1"/>
</dbReference>
<dbReference type="Pfam" id="PF02203">
    <property type="entry name" value="TarH"/>
    <property type="match status" value="1"/>
</dbReference>
<gene>
    <name evidence="16" type="ORF">TMS3_0100750</name>
</gene>
<evidence type="ECO:0000256" key="4">
    <source>
        <dbReference type="ARBA" id="ARBA00022500"/>
    </source>
</evidence>
<evidence type="ECO:0000256" key="2">
    <source>
        <dbReference type="ARBA" id="ARBA00022475"/>
    </source>
</evidence>
<dbReference type="Proteomes" id="UP000030063">
    <property type="component" value="Unassembled WGS sequence"/>
</dbReference>
<evidence type="ECO:0000256" key="12">
    <source>
        <dbReference type="SAM" id="Coils"/>
    </source>
</evidence>
<evidence type="ECO:0000256" key="7">
    <source>
        <dbReference type="ARBA" id="ARBA00022989"/>
    </source>
</evidence>
<dbReference type="PROSITE" id="PS50885">
    <property type="entry name" value="HAMP"/>
    <property type="match status" value="1"/>
</dbReference>
<keyword evidence="8 13" id="KW-0472">Membrane</keyword>
<dbReference type="GO" id="GO:0006935">
    <property type="term" value="P:chemotaxis"/>
    <property type="evidence" value="ECO:0007669"/>
    <property type="project" value="UniProtKB-KW"/>
</dbReference>
<keyword evidence="7 13" id="KW-1133">Transmembrane helix</keyword>
<evidence type="ECO:0000256" key="10">
    <source>
        <dbReference type="ARBA" id="ARBA00029447"/>
    </source>
</evidence>
<evidence type="ECO:0000256" key="6">
    <source>
        <dbReference type="ARBA" id="ARBA00022692"/>
    </source>
</evidence>
<dbReference type="SMART" id="SM00283">
    <property type="entry name" value="MA"/>
    <property type="match status" value="1"/>
</dbReference>
<dbReference type="GO" id="GO:0007165">
    <property type="term" value="P:signal transduction"/>
    <property type="evidence" value="ECO:0007669"/>
    <property type="project" value="UniProtKB-KW"/>
</dbReference>
<dbReference type="EMBL" id="AWSQ01000001">
    <property type="protein sequence ID" value="KFX70502.1"/>
    <property type="molecule type" value="Genomic_DNA"/>
</dbReference>
<comment type="subcellular location">
    <subcellularLocation>
        <location evidence="1">Cell inner membrane</location>
        <topology evidence="1">Multi-pass membrane protein</topology>
    </subcellularLocation>
</comment>
<evidence type="ECO:0000256" key="3">
    <source>
        <dbReference type="ARBA" id="ARBA00022481"/>
    </source>
</evidence>
<evidence type="ECO:0000313" key="16">
    <source>
        <dbReference type="EMBL" id="KFX70502.1"/>
    </source>
</evidence>
<dbReference type="PROSITE" id="PS50111">
    <property type="entry name" value="CHEMOTAXIS_TRANSDUC_2"/>
    <property type="match status" value="1"/>
</dbReference>
<proteinExistence type="inferred from homology"/>
<dbReference type="RefSeq" id="WP_029866029.1">
    <property type="nucleotide sequence ID" value="NZ_AWSQ01000001.1"/>
</dbReference>
<keyword evidence="2" id="KW-1003">Cell membrane</keyword>
<evidence type="ECO:0000259" key="14">
    <source>
        <dbReference type="PROSITE" id="PS50111"/>
    </source>
</evidence>
<evidence type="ECO:0000256" key="8">
    <source>
        <dbReference type="ARBA" id="ARBA00023136"/>
    </source>
</evidence>
<evidence type="ECO:0000256" key="1">
    <source>
        <dbReference type="ARBA" id="ARBA00004429"/>
    </source>
</evidence>
<keyword evidence="5" id="KW-0997">Cell inner membrane</keyword>
<evidence type="ECO:0000256" key="11">
    <source>
        <dbReference type="PROSITE-ProRule" id="PRU00284"/>
    </source>
</evidence>
<dbReference type="Pfam" id="PF00672">
    <property type="entry name" value="HAMP"/>
    <property type="match status" value="1"/>
</dbReference>
<dbReference type="SMART" id="SM00304">
    <property type="entry name" value="HAMP"/>
    <property type="match status" value="2"/>
</dbReference>
<sequence length="559" mass="60032">MKNMLNNLSLRTKLVGNSGILLALLMLSSGYAIYAMMSIGTELSAIAKQDIPLTEKVTAITTHQLQQTIQFERALYYGAILQQKEDAPALFRQAIKTFDAGTERIEREIIEGETIAAAAMNSASLEARKEFESVGNALKRIEIEHKEFVEHAHKVFAAFNQGQAHAAEQLAQSVEQEATTMNKELTTLLTEISHFTATSAQRAVEHEHAAIFLLSVITAVSLVLGLLVSWFLANTIVKAIRKAIVTASGDLTQAIEIDSQDEVGELLSAMNGMRHKLLEMLSTISGTTAQLASAAEQMSVVTSQTSQTIQEQRKETEQVATAMNEMATTAQQIAVSISHTSSSAGDASEQASDGSRVVQQTIEQINKLTEAVEESAQTIGEVEQHSETISAVLDVIKGIADQTNLLALNAAIEAARAGEQGRGFAVVADEVRALAGRTQQSTNEINEMIAQLQVRSRLAVEVMERSREQVGSTVQFATQAGIALEAITQAVEQINEMSSQIASASEQQGAVAEEINSNIVKISGMTNQTAEGAEETATASADLTRMASELQAVVGQFKV</sequence>
<dbReference type="Gene3D" id="1.10.287.950">
    <property type="entry name" value="Methyl-accepting chemotaxis protein"/>
    <property type="match status" value="1"/>
</dbReference>
<evidence type="ECO:0000259" key="15">
    <source>
        <dbReference type="PROSITE" id="PS50885"/>
    </source>
</evidence>
<evidence type="ECO:0000313" key="17">
    <source>
        <dbReference type="Proteomes" id="UP000030063"/>
    </source>
</evidence>
<reference evidence="16 17" key="1">
    <citation type="journal article" date="2014" name="Genome Announc.">
        <title>Draft Genome Sequence of Petroleum Oil-Degrading Marine Bacterium Pseudomonas taeanensis Strain MS-3, Isolated from a Crude Oil-Contaminated Seashore.</title>
        <authorList>
            <person name="Lee S.Y."/>
            <person name="Kim S.H."/>
            <person name="Lee D.G."/>
            <person name="Shin S."/>
            <person name="Yun S.H."/>
            <person name="Choi C.W."/>
            <person name="Chung Y.H."/>
            <person name="Choi J.S."/>
            <person name="Kahng H.Y."/>
            <person name="Kim S.I."/>
        </authorList>
    </citation>
    <scope>NUCLEOTIDE SEQUENCE [LARGE SCALE GENOMIC DNA]</scope>
    <source>
        <strain evidence="16 17">MS-3</strain>
    </source>
</reference>
<dbReference type="InterPro" id="IPR003122">
    <property type="entry name" value="Tar_rcpt_lig-bd"/>
</dbReference>
<dbReference type="GO" id="GO:0004888">
    <property type="term" value="F:transmembrane signaling receptor activity"/>
    <property type="evidence" value="ECO:0007669"/>
    <property type="project" value="InterPro"/>
</dbReference>
<keyword evidence="17" id="KW-1185">Reference proteome</keyword>
<comment type="similarity">
    <text evidence="10">Belongs to the methyl-accepting chemotaxis (MCP) protein family.</text>
</comment>
<feature type="transmembrane region" description="Helical" evidence="13">
    <location>
        <begin position="209"/>
        <end position="232"/>
    </location>
</feature>
<comment type="caution">
    <text evidence="16">The sequence shown here is derived from an EMBL/GenBank/DDBJ whole genome shotgun (WGS) entry which is preliminary data.</text>
</comment>
<feature type="coiled-coil region" evidence="12">
    <location>
        <begin position="164"/>
        <end position="191"/>
    </location>
</feature>
<keyword evidence="3" id="KW-0488">Methylation</keyword>
<dbReference type="PANTHER" id="PTHR32089">
    <property type="entry name" value="METHYL-ACCEPTING CHEMOTAXIS PROTEIN MCPB"/>
    <property type="match status" value="1"/>
</dbReference>
<evidence type="ECO:0000256" key="5">
    <source>
        <dbReference type="ARBA" id="ARBA00022519"/>
    </source>
</evidence>
<evidence type="ECO:0000256" key="9">
    <source>
        <dbReference type="ARBA" id="ARBA00023224"/>
    </source>
</evidence>
<keyword evidence="4" id="KW-0145">Chemotaxis</keyword>
<feature type="domain" description="Methyl-accepting transducer" evidence="14">
    <location>
        <begin position="287"/>
        <end position="523"/>
    </location>
</feature>
<evidence type="ECO:0000256" key="13">
    <source>
        <dbReference type="SAM" id="Phobius"/>
    </source>
</evidence>
<dbReference type="InterPro" id="IPR004089">
    <property type="entry name" value="MCPsignal_dom"/>
</dbReference>
<keyword evidence="12" id="KW-0175">Coiled coil</keyword>
<dbReference type="CDD" id="cd11386">
    <property type="entry name" value="MCP_signal"/>
    <property type="match status" value="1"/>
</dbReference>
<dbReference type="AlphaFoldDB" id="A0A0A1YKQ9"/>
<feature type="transmembrane region" description="Helical" evidence="13">
    <location>
        <begin position="20"/>
        <end position="39"/>
    </location>
</feature>
<accession>A0A0A1YKQ9</accession>
<dbReference type="Pfam" id="PF00015">
    <property type="entry name" value="MCPsignal"/>
    <property type="match status" value="1"/>
</dbReference>
<keyword evidence="9 11" id="KW-0807">Transducer</keyword>
<dbReference type="InterPro" id="IPR004090">
    <property type="entry name" value="Chemotax_Me-accpt_rcpt"/>
</dbReference>
<feature type="domain" description="HAMP" evidence="15">
    <location>
        <begin position="247"/>
        <end position="282"/>
    </location>
</feature>
<dbReference type="PRINTS" id="PR00260">
    <property type="entry name" value="CHEMTRNSDUCR"/>
</dbReference>
<name>A0A0A1YKQ9_9PSED</name>
<dbReference type="InterPro" id="IPR003660">
    <property type="entry name" value="HAMP_dom"/>
</dbReference>
<dbReference type="STRING" id="1395571.TMS3_0100750"/>
<dbReference type="eggNOG" id="COG0840">
    <property type="taxonomic scope" value="Bacteria"/>
</dbReference>
<keyword evidence="6 13" id="KW-0812">Transmembrane</keyword>
<organism evidence="16 17">
    <name type="scientific">Pseudomonas taeanensis MS-3</name>
    <dbReference type="NCBI Taxonomy" id="1395571"/>
    <lineage>
        <taxon>Bacteria</taxon>
        <taxon>Pseudomonadati</taxon>
        <taxon>Pseudomonadota</taxon>
        <taxon>Gammaproteobacteria</taxon>
        <taxon>Pseudomonadales</taxon>
        <taxon>Pseudomonadaceae</taxon>
        <taxon>Pseudomonas</taxon>
    </lineage>
</organism>
<dbReference type="GO" id="GO:0005886">
    <property type="term" value="C:plasma membrane"/>
    <property type="evidence" value="ECO:0007669"/>
    <property type="project" value="UniProtKB-SubCell"/>
</dbReference>
<dbReference type="FunFam" id="1.10.287.950:FF:000001">
    <property type="entry name" value="Methyl-accepting chemotaxis sensory transducer"/>
    <property type="match status" value="1"/>
</dbReference>